<evidence type="ECO:0008006" key="4">
    <source>
        <dbReference type="Google" id="ProtNLM"/>
    </source>
</evidence>
<feature type="compositionally biased region" description="Polar residues" evidence="1">
    <location>
        <begin position="44"/>
        <end position="61"/>
    </location>
</feature>
<reference evidence="2 3" key="1">
    <citation type="submission" date="2018-12" db="EMBL/GenBank/DDBJ databases">
        <title>Draft genome sequence of Embleya hyalina NBRC 13850T.</title>
        <authorList>
            <person name="Komaki H."/>
            <person name="Hosoyama A."/>
            <person name="Kimura A."/>
            <person name="Ichikawa N."/>
            <person name="Tamura T."/>
        </authorList>
    </citation>
    <scope>NUCLEOTIDE SEQUENCE [LARGE SCALE GENOMIC DNA]</scope>
    <source>
        <strain evidence="2 3">NBRC 13850</strain>
    </source>
</reference>
<sequence length="389" mass="40959">MSRTSPPTSDRRRPSVKRRRLVVAAAVSAVVVIGGAVAAISSGDSTGNVASTAPSPNTTPDSVVVPLPGATGPEPAASPTHAPSTPANDPSAGTPVTSGSNKPEGASGSDTAGTSKTGSTSAAEDRTAAGGAGTRSGANLAKHAGDLEINVDGTSISNMNIQGNLFVVANDVTVTNVKVDGYIAINRGRTGIAPLPVKRNMRFTNIDVRTIDNVGLDTVVVDRARFRGATDTTHFQATNYRRDGKFWKCDGLTLSNSVFDPPPPVTNSEVHMEALHPMGCSNLVIRNNVFDMTAPNPRTKAQTTAIMMLQTWNDRVNENVVFDGNELRGGGYYQLYLHAKNMSVTNNRFHSYREGAPVYPPSANPEPYTPFTQSGNTLDGKPITLTNNK</sequence>
<evidence type="ECO:0000313" key="2">
    <source>
        <dbReference type="EMBL" id="GCD96957.1"/>
    </source>
</evidence>
<feature type="region of interest" description="Disordered" evidence="1">
    <location>
        <begin position="363"/>
        <end position="389"/>
    </location>
</feature>
<feature type="region of interest" description="Disordered" evidence="1">
    <location>
        <begin position="41"/>
        <end position="137"/>
    </location>
</feature>
<dbReference type="EMBL" id="BIFH01000022">
    <property type="protein sequence ID" value="GCD96957.1"/>
    <property type="molecule type" value="Genomic_DNA"/>
</dbReference>
<dbReference type="AlphaFoldDB" id="A0A401YQW4"/>
<keyword evidence="3" id="KW-1185">Reference proteome</keyword>
<dbReference type="Proteomes" id="UP000286931">
    <property type="component" value="Unassembled WGS sequence"/>
</dbReference>
<evidence type="ECO:0000256" key="1">
    <source>
        <dbReference type="SAM" id="MobiDB-lite"/>
    </source>
</evidence>
<proteinExistence type="predicted"/>
<feature type="compositionally biased region" description="Low complexity" evidence="1">
    <location>
        <begin position="75"/>
        <end position="87"/>
    </location>
</feature>
<protein>
    <recommendedName>
        <fullName evidence="4">Right handed beta helix domain-containing protein</fullName>
    </recommendedName>
</protein>
<name>A0A401YQW4_9ACTN</name>
<accession>A0A401YQW4</accession>
<evidence type="ECO:0000313" key="3">
    <source>
        <dbReference type="Proteomes" id="UP000286931"/>
    </source>
</evidence>
<organism evidence="2 3">
    <name type="scientific">Embleya hyalina</name>
    <dbReference type="NCBI Taxonomy" id="516124"/>
    <lineage>
        <taxon>Bacteria</taxon>
        <taxon>Bacillati</taxon>
        <taxon>Actinomycetota</taxon>
        <taxon>Actinomycetes</taxon>
        <taxon>Kitasatosporales</taxon>
        <taxon>Streptomycetaceae</taxon>
        <taxon>Embleya</taxon>
    </lineage>
</organism>
<feature type="compositionally biased region" description="Low complexity" evidence="1">
    <location>
        <begin position="105"/>
        <end position="122"/>
    </location>
</feature>
<dbReference type="SUPFAM" id="SSF51126">
    <property type="entry name" value="Pectin lyase-like"/>
    <property type="match status" value="1"/>
</dbReference>
<gene>
    <name evidence="2" type="ORF">EHYA_04644</name>
</gene>
<comment type="caution">
    <text evidence="2">The sequence shown here is derived from an EMBL/GenBank/DDBJ whole genome shotgun (WGS) entry which is preliminary data.</text>
</comment>
<dbReference type="InterPro" id="IPR011050">
    <property type="entry name" value="Pectin_lyase_fold/virulence"/>
</dbReference>